<organism evidence="2 3">
    <name type="scientific">Leminorella grimontii</name>
    <dbReference type="NCBI Taxonomy" id="82981"/>
    <lineage>
        <taxon>Bacteria</taxon>
        <taxon>Pseudomonadati</taxon>
        <taxon>Pseudomonadota</taxon>
        <taxon>Gammaproteobacteria</taxon>
        <taxon>Enterobacterales</taxon>
        <taxon>Budviciaceae</taxon>
        <taxon>Leminorella</taxon>
    </lineage>
</organism>
<dbReference type="AlphaFoldDB" id="A0AAV5N2V6"/>
<dbReference type="PANTHER" id="PTHR37841:SF1">
    <property type="entry name" value="DUF3298 DOMAIN-CONTAINING PROTEIN"/>
    <property type="match status" value="1"/>
</dbReference>
<evidence type="ECO:0000313" key="3">
    <source>
        <dbReference type="Proteomes" id="UP001058124"/>
    </source>
</evidence>
<evidence type="ECO:0000256" key="1">
    <source>
        <dbReference type="SAM" id="SignalP"/>
    </source>
</evidence>
<evidence type="ECO:0000313" key="2">
    <source>
        <dbReference type="EMBL" id="GKX55848.1"/>
    </source>
</evidence>
<dbReference type="InterPro" id="IPR032774">
    <property type="entry name" value="WG_beta_rep"/>
</dbReference>
<gene>
    <name evidence="2" type="ORF">SOASR030_19600</name>
</gene>
<sequence length="447" mass="50489">MALYRINKRALASFALLCLTACSPSDKQDTRAIDSQSLIPVCVSWDQTYCGLLNRNGEQVAPPIYRSLYNQPDVWIGARHDGKTDVFDLQGKPLGQIHNSSIHKLGDGILVDDNKHFYRYDGSEIPVENNSVQFIGSMSEGLIRATAQDSRQKYKSGYVDMNLQWVVPPTYDSVSKFHEGFAEAFVGDQDHRKITLIDKTGKMRTPLIPGVRLFWLYGNKWLRWTGEPYREKSDLIDTTGQVLISNISTVTKEKGARIVPYFQEGKCGLLDLETLKETPVASADCNYSGDFSDGVVWISGKKGNDFYSPKSWLLVNQQGQTLFEADYRAPQPFYQGFSVVRNQSNGYGVIDKSNRVVFPLEYEDIKTPWLTVAQTPNFGDVWWFSKKDAPDTQQLMSSSGKLIATVQHRVVQKKGEPCDSYSGGIDIVTDAKGKRLWEKERLEVCRR</sequence>
<comment type="caution">
    <text evidence="2">The sequence shown here is derived from an EMBL/GenBank/DDBJ whole genome shotgun (WGS) entry which is preliminary data.</text>
</comment>
<name>A0AAV5N2V6_9GAMM</name>
<dbReference type="Proteomes" id="UP001058124">
    <property type="component" value="Unassembled WGS sequence"/>
</dbReference>
<dbReference type="PANTHER" id="PTHR37841">
    <property type="entry name" value="GLR2918 PROTEIN"/>
    <property type="match status" value="1"/>
</dbReference>
<keyword evidence="1" id="KW-0732">Signal</keyword>
<protein>
    <recommendedName>
        <fullName evidence="4">WG repeat-containing protein</fullName>
    </recommendedName>
</protein>
<evidence type="ECO:0008006" key="4">
    <source>
        <dbReference type="Google" id="ProtNLM"/>
    </source>
</evidence>
<feature type="signal peptide" evidence="1">
    <location>
        <begin position="1"/>
        <end position="27"/>
    </location>
</feature>
<reference evidence="2" key="1">
    <citation type="submission" date="2022-06" db="EMBL/GenBank/DDBJ databases">
        <title>Draft genome sequences of Leminorella grimontii str. JCM5902.</title>
        <authorList>
            <person name="Wakabayashi Y."/>
            <person name="Kojima K."/>
        </authorList>
    </citation>
    <scope>NUCLEOTIDE SEQUENCE</scope>
    <source>
        <strain evidence="2">JCM 5902</strain>
    </source>
</reference>
<proteinExistence type="predicted"/>
<feature type="chain" id="PRO_5043977751" description="WG repeat-containing protein" evidence="1">
    <location>
        <begin position="28"/>
        <end position="447"/>
    </location>
</feature>
<dbReference type="EMBL" id="BRLH01000003">
    <property type="protein sequence ID" value="GKX55848.1"/>
    <property type="molecule type" value="Genomic_DNA"/>
</dbReference>
<keyword evidence="3" id="KW-1185">Reference proteome</keyword>
<dbReference type="Pfam" id="PF14903">
    <property type="entry name" value="WG_beta_rep"/>
    <property type="match status" value="2"/>
</dbReference>
<accession>A0AAV5N2V6</accession>